<name>A0AA39HVE0_9BILA</name>
<evidence type="ECO:0000313" key="5">
    <source>
        <dbReference type="EMBL" id="KAK0412761.1"/>
    </source>
</evidence>
<keyword evidence="2" id="KW-0862">Zinc</keyword>
<sequence length="142" mass="16308">MSSEGAVCFECSICLDLLNSRVPTVAADCGHVFHYDCLHSFTNTRHAPPCPVCQRRVTVVRRIFFSASPSNIQAELQFAYKTIGVLEEKLGLRNKNLLSQLKQFFCVPRRSERVQSRESFFSRVRRMFRFGRTANGEHHPIN</sequence>
<dbReference type="Proteomes" id="UP001175271">
    <property type="component" value="Unassembled WGS sequence"/>
</dbReference>
<keyword evidence="1 3" id="KW-0479">Metal-binding</keyword>
<dbReference type="Gene3D" id="3.30.40.10">
    <property type="entry name" value="Zinc/RING finger domain, C3HC4 (zinc finger)"/>
    <property type="match status" value="1"/>
</dbReference>
<evidence type="ECO:0000256" key="2">
    <source>
        <dbReference type="ARBA" id="ARBA00022833"/>
    </source>
</evidence>
<proteinExistence type="predicted"/>
<dbReference type="SUPFAM" id="SSF57850">
    <property type="entry name" value="RING/U-box"/>
    <property type="match status" value="1"/>
</dbReference>
<dbReference type="Pfam" id="PF13639">
    <property type="entry name" value="zf-RING_2"/>
    <property type="match status" value="1"/>
</dbReference>
<dbReference type="InterPro" id="IPR001841">
    <property type="entry name" value="Znf_RING"/>
</dbReference>
<feature type="domain" description="RING-type" evidence="4">
    <location>
        <begin position="11"/>
        <end position="54"/>
    </location>
</feature>
<dbReference type="EMBL" id="JAUCMV010000003">
    <property type="protein sequence ID" value="KAK0412761.1"/>
    <property type="molecule type" value="Genomic_DNA"/>
</dbReference>
<dbReference type="GO" id="GO:0008270">
    <property type="term" value="F:zinc ion binding"/>
    <property type="evidence" value="ECO:0007669"/>
    <property type="project" value="UniProtKB-KW"/>
</dbReference>
<organism evidence="5 6">
    <name type="scientific">Steinernema hermaphroditum</name>
    <dbReference type="NCBI Taxonomy" id="289476"/>
    <lineage>
        <taxon>Eukaryota</taxon>
        <taxon>Metazoa</taxon>
        <taxon>Ecdysozoa</taxon>
        <taxon>Nematoda</taxon>
        <taxon>Chromadorea</taxon>
        <taxon>Rhabditida</taxon>
        <taxon>Tylenchina</taxon>
        <taxon>Panagrolaimomorpha</taxon>
        <taxon>Strongyloidoidea</taxon>
        <taxon>Steinernematidae</taxon>
        <taxon>Steinernema</taxon>
    </lineage>
</organism>
<protein>
    <recommendedName>
        <fullName evidence="4">RING-type domain-containing protein</fullName>
    </recommendedName>
</protein>
<evidence type="ECO:0000256" key="1">
    <source>
        <dbReference type="ARBA" id="ARBA00022771"/>
    </source>
</evidence>
<dbReference type="InterPro" id="IPR013083">
    <property type="entry name" value="Znf_RING/FYVE/PHD"/>
</dbReference>
<dbReference type="AlphaFoldDB" id="A0AA39HVE0"/>
<accession>A0AA39HVE0</accession>
<evidence type="ECO:0000313" key="6">
    <source>
        <dbReference type="Proteomes" id="UP001175271"/>
    </source>
</evidence>
<evidence type="ECO:0000259" key="4">
    <source>
        <dbReference type="PROSITE" id="PS50089"/>
    </source>
</evidence>
<reference evidence="5" key="1">
    <citation type="submission" date="2023-06" db="EMBL/GenBank/DDBJ databases">
        <title>Genomic analysis of the entomopathogenic nematode Steinernema hermaphroditum.</title>
        <authorList>
            <person name="Schwarz E.M."/>
            <person name="Heppert J.K."/>
            <person name="Baniya A."/>
            <person name="Schwartz H.T."/>
            <person name="Tan C.-H."/>
            <person name="Antoshechkin I."/>
            <person name="Sternberg P.W."/>
            <person name="Goodrich-Blair H."/>
            <person name="Dillman A.R."/>
        </authorList>
    </citation>
    <scope>NUCLEOTIDE SEQUENCE</scope>
    <source>
        <strain evidence="5">PS9179</strain>
        <tissue evidence="5">Whole animal</tissue>
    </source>
</reference>
<gene>
    <name evidence="5" type="ORF">QR680_006393</name>
</gene>
<evidence type="ECO:0000256" key="3">
    <source>
        <dbReference type="PROSITE-ProRule" id="PRU00175"/>
    </source>
</evidence>
<dbReference type="PROSITE" id="PS50089">
    <property type="entry name" value="ZF_RING_2"/>
    <property type="match status" value="1"/>
</dbReference>
<keyword evidence="1 3" id="KW-0863">Zinc-finger</keyword>
<comment type="caution">
    <text evidence="5">The sequence shown here is derived from an EMBL/GenBank/DDBJ whole genome shotgun (WGS) entry which is preliminary data.</text>
</comment>
<dbReference type="SMART" id="SM00184">
    <property type="entry name" value="RING"/>
    <property type="match status" value="1"/>
</dbReference>
<keyword evidence="6" id="KW-1185">Reference proteome</keyword>